<dbReference type="InterPro" id="IPR000276">
    <property type="entry name" value="GPCR_Rhodpsn"/>
</dbReference>
<name>A0A6S7H7I7_PARCT</name>
<comment type="caution">
    <text evidence="5">The sequence shown here is derived from an EMBL/GenBank/DDBJ whole genome shotgun (WGS) entry which is preliminary data.</text>
</comment>
<dbReference type="CDD" id="cd00637">
    <property type="entry name" value="7tm_classA_rhodopsin-like"/>
    <property type="match status" value="1"/>
</dbReference>
<dbReference type="GO" id="GO:0004930">
    <property type="term" value="F:G protein-coupled receptor activity"/>
    <property type="evidence" value="ECO:0007669"/>
    <property type="project" value="InterPro"/>
</dbReference>
<evidence type="ECO:0000256" key="3">
    <source>
        <dbReference type="ARBA" id="ARBA00022989"/>
    </source>
</evidence>
<evidence type="ECO:0000256" key="2">
    <source>
        <dbReference type="ARBA" id="ARBA00022692"/>
    </source>
</evidence>
<dbReference type="Gene3D" id="1.20.1070.10">
    <property type="entry name" value="Rhodopsin 7-helix transmembrane proteins"/>
    <property type="match status" value="1"/>
</dbReference>
<gene>
    <name evidence="5" type="ORF">PACLA_8A042047</name>
</gene>
<keyword evidence="6" id="KW-1185">Reference proteome</keyword>
<comment type="subcellular location">
    <subcellularLocation>
        <location evidence="1">Membrane</location>
    </subcellularLocation>
</comment>
<evidence type="ECO:0000313" key="5">
    <source>
        <dbReference type="EMBL" id="CAB4000076.1"/>
    </source>
</evidence>
<dbReference type="PANTHER" id="PTHR45698:SF1">
    <property type="entry name" value="TRACE AMINE-ASSOCIATED RECEPTOR 13C-LIKE"/>
    <property type="match status" value="1"/>
</dbReference>
<reference evidence="5" key="1">
    <citation type="submission" date="2020-04" db="EMBL/GenBank/DDBJ databases">
        <authorList>
            <person name="Alioto T."/>
            <person name="Alioto T."/>
            <person name="Gomez Garrido J."/>
        </authorList>
    </citation>
    <scope>NUCLEOTIDE SEQUENCE</scope>
    <source>
        <strain evidence="5">A484AB</strain>
    </source>
</reference>
<dbReference type="AlphaFoldDB" id="A0A6S7H7I7"/>
<sequence length="318" mass="36702">MNRTLTESNDETRKVTKVIFTFTASLALVGNFLVLLLFAHFPSWLKKKHYQCILNLAITDILTAISLLVVPKFIQDEDVYTVPLENFPREFYCRIVWSHFIPFSLGITSVYTCLVLAIERWFAVFRPVIYKQKFGMRTMQALILCTWIAGIAFESPIIPRVEGYQDPNTTTAKCKWTVETNQQQSWALAIVLFAGQTFIPCSFIVLAYCHIFKRLKNERVYPAVFTRRTNSSARSSSKQALKRATMMMAVASLTLIICWLPNQVYFLLAQLGYFEIKPSIPVRVMGVLVFSNSWINPIIYAFTNKNFRKGYQTIFSLW</sequence>
<proteinExistence type="predicted"/>
<keyword evidence="4" id="KW-0472">Membrane</keyword>
<evidence type="ECO:0000256" key="1">
    <source>
        <dbReference type="ARBA" id="ARBA00004370"/>
    </source>
</evidence>
<dbReference type="SUPFAM" id="SSF81321">
    <property type="entry name" value="Family A G protein-coupled receptor-like"/>
    <property type="match status" value="1"/>
</dbReference>
<dbReference type="PRINTS" id="PR00237">
    <property type="entry name" value="GPCRRHODOPSN"/>
</dbReference>
<keyword evidence="2" id="KW-0812">Transmembrane</keyword>
<dbReference type="GO" id="GO:0016020">
    <property type="term" value="C:membrane"/>
    <property type="evidence" value="ECO:0007669"/>
    <property type="project" value="UniProtKB-SubCell"/>
</dbReference>
<evidence type="ECO:0000313" key="6">
    <source>
        <dbReference type="Proteomes" id="UP001152795"/>
    </source>
</evidence>
<dbReference type="OrthoDB" id="5965524at2759"/>
<protein>
    <submittedName>
        <fullName evidence="5">Allatostatin-A receptor-like</fullName>
    </submittedName>
</protein>
<keyword evidence="3" id="KW-1133">Transmembrane helix</keyword>
<dbReference type="EMBL" id="CACRXK020003749">
    <property type="protein sequence ID" value="CAB4000076.1"/>
    <property type="molecule type" value="Genomic_DNA"/>
</dbReference>
<dbReference type="PANTHER" id="PTHR45698">
    <property type="entry name" value="TRACE AMINE-ASSOCIATED RECEPTOR 19N-RELATED"/>
    <property type="match status" value="1"/>
</dbReference>
<dbReference type="Pfam" id="PF00001">
    <property type="entry name" value="7tm_1"/>
    <property type="match status" value="1"/>
</dbReference>
<dbReference type="InterPro" id="IPR017452">
    <property type="entry name" value="GPCR_Rhodpsn_7TM"/>
</dbReference>
<evidence type="ECO:0000256" key="4">
    <source>
        <dbReference type="ARBA" id="ARBA00023136"/>
    </source>
</evidence>
<dbReference type="PROSITE" id="PS50262">
    <property type="entry name" value="G_PROTEIN_RECEP_F1_2"/>
    <property type="match status" value="1"/>
</dbReference>
<accession>A0A6S7H7I7</accession>
<keyword evidence="5" id="KW-0675">Receptor</keyword>
<dbReference type="Proteomes" id="UP001152795">
    <property type="component" value="Unassembled WGS sequence"/>
</dbReference>
<organism evidence="5 6">
    <name type="scientific">Paramuricea clavata</name>
    <name type="common">Red gorgonian</name>
    <name type="synonym">Violescent sea-whip</name>
    <dbReference type="NCBI Taxonomy" id="317549"/>
    <lineage>
        <taxon>Eukaryota</taxon>
        <taxon>Metazoa</taxon>
        <taxon>Cnidaria</taxon>
        <taxon>Anthozoa</taxon>
        <taxon>Octocorallia</taxon>
        <taxon>Malacalcyonacea</taxon>
        <taxon>Plexauridae</taxon>
        <taxon>Paramuricea</taxon>
    </lineage>
</organism>